<dbReference type="EMBL" id="JAJSOF020000009">
    <property type="protein sequence ID" value="KAJ4445536.1"/>
    <property type="molecule type" value="Genomic_DNA"/>
</dbReference>
<feature type="compositionally biased region" description="Acidic residues" evidence="1">
    <location>
        <begin position="101"/>
        <end position="111"/>
    </location>
</feature>
<feature type="transmembrane region" description="Helical" evidence="2">
    <location>
        <begin position="133"/>
        <end position="151"/>
    </location>
</feature>
<reference evidence="3 4" key="1">
    <citation type="journal article" date="2022" name="Allergy">
        <title>Genome assembly and annotation of Periplaneta americana reveal a comprehensive cockroach allergen profile.</title>
        <authorList>
            <person name="Wang L."/>
            <person name="Xiong Q."/>
            <person name="Saelim N."/>
            <person name="Wang L."/>
            <person name="Nong W."/>
            <person name="Wan A.T."/>
            <person name="Shi M."/>
            <person name="Liu X."/>
            <person name="Cao Q."/>
            <person name="Hui J.H.L."/>
            <person name="Sookrung N."/>
            <person name="Leung T.F."/>
            <person name="Tungtrongchitr A."/>
            <person name="Tsui S.K.W."/>
        </authorList>
    </citation>
    <scope>NUCLEOTIDE SEQUENCE [LARGE SCALE GENOMIC DNA]</scope>
    <source>
        <strain evidence="3">PWHHKU_190912</strain>
    </source>
</reference>
<keyword evidence="2" id="KW-0812">Transmembrane</keyword>
<keyword evidence="2" id="KW-0472">Membrane</keyword>
<proteinExistence type="predicted"/>
<comment type="caution">
    <text evidence="3">The sequence shown here is derived from an EMBL/GenBank/DDBJ whole genome shotgun (WGS) entry which is preliminary data.</text>
</comment>
<evidence type="ECO:0000313" key="3">
    <source>
        <dbReference type="EMBL" id="KAJ4445536.1"/>
    </source>
</evidence>
<organism evidence="3 4">
    <name type="scientific">Periplaneta americana</name>
    <name type="common">American cockroach</name>
    <name type="synonym">Blatta americana</name>
    <dbReference type="NCBI Taxonomy" id="6978"/>
    <lineage>
        <taxon>Eukaryota</taxon>
        <taxon>Metazoa</taxon>
        <taxon>Ecdysozoa</taxon>
        <taxon>Arthropoda</taxon>
        <taxon>Hexapoda</taxon>
        <taxon>Insecta</taxon>
        <taxon>Pterygota</taxon>
        <taxon>Neoptera</taxon>
        <taxon>Polyneoptera</taxon>
        <taxon>Dictyoptera</taxon>
        <taxon>Blattodea</taxon>
        <taxon>Blattoidea</taxon>
        <taxon>Blattidae</taxon>
        <taxon>Blattinae</taxon>
        <taxon>Periplaneta</taxon>
    </lineage>
</organism>
<evidence type="ECO:0000256" key="1">
    <source>
        <dbReference type="SAM" id="MobiDB-lite"/>
    </source>
</evidence>
<sequence>MGDSRNAYRVLVGRPKGKGPLGRPRRRWDDNIKMDLREVGYDGREWINLAQDRDRWQAYVRAEMNLRVPCKPFVIRINGPRPDLILGSNNRHANREIKENDTDDDDDDDDYDYDDDDDIDVIIMIIKMMTTTLMLKMMMMMIMMMIIVHSINQSSLALAEMCKGYCPFAYVASLFPPPASAHPSVKAGLS</sequence>
<accession>A0ABQ8THB1</accession>
<keyword evidence="2" id="KW-1133">Transmembrane helix</keyword>
<evidence type="ECO:0000256" key="2">
    <source>
        <dbReference type="SAM" id="Phobius"/>
    </source>
</evidence>
<gene>
    <name evidence="3" type="ORF">ANN_12216</name>
</gene>
<keyword evidence="4" id="KW-1185">Reference proteome</keyword>
<feature type="region of interest" description="Disordered" evidence="1">
    <location>
        <begin position="87"/>
        <end position="111"/>
    </location>
</feature>
<evidence type="ECO:0000313" key="4">
    <source>
        <dbReference type="Proteomes" id="UP001148838"/>
    </source>
</evidence>
<name>A0ABQ8THB1_PERAM</name>
<protein>
    <submittedName>
        <fullName evidence="3">Uncharacterized protein</fullName>
    </submittedName>
</protein>
<dbReference type="Proteomes" id="UP001148838">
    <property type="component" value="Unassembled WGS sequence"/>
</dbReference>